<comment type="caution">
    <text evidence="2">The sequence shown here is derived from an EMBL/GenBank/DDBJ whole genome shotgun (WGS) entry which is preliminary data.</text>
</comment>
<keyword evidence="3" id="KW-1185">Reference proteome</keyword>
<evidence type="ECO:0000313" key="2">
    <source>
        <dbReference type="EMBL" id="KAF2449949.1"/>
    </source>
</evidence>
<evidence type="ECO:0000256" key="1">
    <source>
        <dbReference type="SAM" id="MobiDB-lite"/>
    </source>
</evidence>
<reference evidence="2" key="1">
    <citation type="journal article" date="2020" name="Stud. Mycol.">
        <title>101 Dothideomycetes genomes: a test case for predicting lifestyles and emergence of pathogens.</title>
        <authorList>
            <person name="Haridas S."/>
            <person name="Albert R."/>
            <person name="Binder M."/>
            <person name="Bloem J."/>
            <person name="Labutti K."/>
            <person name="Salamov A."/>
            <person name="Andreopoulos B."/>
            <person name="Baker S."/>
            <person name="Barry K."/>
            <person name="Bills G."/>
            <person name="Bluhm B."/>
            <person name="Cannon C."/>
            <person name="Castanera R."/>
            <person name="Culley D."/>
            <person name="Daum C."/>
            <person name="Ezra D."/>
            <person name="Gonzalez J."/>
            <person name="Henrissat B."/>
            <person name="Kuo A."/>
            <person name="Liang C."/>
            <person name="Lipzen A."/>
            <person name="Lutzoni F."/>
            <person name="Magnuson J."/>
            <person name="Mondo S."/>
            <person name="Nolan M."/>
            <person name="Ohm R."/>
            <person name="Pangilinan J."/>
            <person name="Park H.-J."/>
            <person name="Ramirez L."/>
            <person name="Alfaro M."/>
            <person name="Sun H."/>
            <person name="Tritt A."/>
            <person name="Yoshinaga Y."/>
            <person name="Zwiers L.-H."/>
            <person name="Turgeon B."/>
            <person name="Goodwin S."/>
            <person name="Spatafora J."/>
            <person name="Crous P."/>
            <person name="Grigoriev I."/>
        </authorList>
    </citation>
    <scope>NUCLEOTIDE SEQUENCE</scope>
    <source>
        <strain evidence="2">CBS 690.94</strain>
    </source>
</reference>
<accession>A0A9P4PRG3</accession>
<gene>
    <name evidence="2" type="ORF">P171DRAFT_203132</name>
</gene>
<proteinExistence type="predicted"/>
<organism evidence="2 3">
    <name type="scientific">Karstenula rhodostoma CBS 690.94</name>
    <dbReference type="NCBI Taxonomy" id="1392251"/>
    <lineage>
        <taxon>Eukaryota</taxon>
        <taxon>Fungi</taxon>
        <taxon>Dikarya</taxon>
        <taxon>Ascomycota</taxon>
        <taxon>Pezizomycotina</taxon>
        <taxon>Dothideomycetes</taxon>
        <taxon>Pleosporomycetidae</taxon>
        <taxon>Pleosporales</taxon>
        <taxon>Massarineae</taxon>
        <taxon>Didymosphaeriaceae</taxon>
        <taxon>Karstenula</taxon>
    </lineage>
</organism>
<sequence>MPHRSGAAASQLELRERLVGTVTEAACFKARHTWRRWFAESKWWTNALGVGGGTAVRFVQRRALHTAIRREQDQTISSQDYGDDGRPQVIPPTGRLARVEESDRIEGSVAPFHVHAQRPGVVTLLTAGRTSAGGHKTRVWEGAVECMGASGRAAVNAVVSLRQEGGHNKMHRRQGRSKKEGAVIATLG</sequence>
<evidence type="ECO:0000313" key="3">
    <source>
        <dbReference type="Proteomes" id="UP000799764"/>
    </source>
</evidence>
<dbReference type="AlphaFoldDB" id="A0A9P4PRG3"/>
<name>A0A9P4PRG3_9PLEO</name>
<dbReference type="EMBL" id="MU001494">
    <property type="protein sequence ID" value="KAF2449949.1"/>
    <property type="molecule type" value="Genomic_DNA"/>
</dbReference>
<dbReference type="Proteomes" id="UP000799764">
    <property type="component" value="Unassembled WGS sequence"/>
</dbReference>
<feature type="region of interest" description="Disordered" evidence="1">
    <location>
        <begin position="165"/>
        <end position="188"/>
    </location>
</feature>
<protein>
    <submittedName>
        <fullName evidence="2">Uncharacterized protein</fullName>
    </submittedName>
</protein>